<keyword evidence="2" id="KW-1185">Reference proteome</keyword>
<evidence type="ECO:0000313" key="1">
    <source>
        <dbReference type="EMBL" id="GGM55866.1"/>
    </source>
</evidence>
<reference evidence="1" key="2">
    <citation type="submission" date="2020-09" db="EMBL/GenBank/DDBJ databases">
        <authorList>
            <person name="Sun Q."/>
            <person name="Zhou Y."/>
        </authorList>
    </citation>
    <scope>NUCLEOTIDE SEQUENCE</scope>
    <source>
        <strain evidence="1">CGMCC 4.5737</strain>
    </source>
</reference>
<proteinExistence type="predicted"/>
<gene>
    <name evidence="1" type="ORF">GCM10012275_28740</name>
</gene>
<evidence type="ECO:0000313" key="2">
    <source>
        <dbReference type="Proteomes" id="UP000637578"/>
    </source>
</evidence>
<name>A0A8J3CG61_9PSEU</name>
<comment type="caution">
    <text evidence="1">The sequence shown here is derived from an EMBL/GenBank/DDBJ whole genome shotgun (WGS) entry which is preliminary data.</text>
</comment>
<dbReference type="Proteomes" id="UP000637578">
    <property type="component" value="Unassembled WGS sequence"/>
</dbReference>
<reference evidence="1" key="1">
    <citation type="journal article" date="2014" name="Int. J. Syst. Evol. Microbiol.">
        <title>Complete genome sequence of Corynebacterium casei LMG S-19264T (=DSM 44701T), isolated from a smear-ripened cheese.</title>
        <authorList>
            <consortium name="US DOE Joint Genome Institute (JGI-PGF)"/>
            <person name="Walter F."/>
            <person name="Albersmeier A."/>
            <person name="Kalinowski J."/>
            <person name="Ruckert C."/>
        </authorList>
    </citation>
    <scope>NUCLEOTIDE SEQUENCE</scope>
    <source>
        <strain evidence="1">CGMCC 4.5737</strain>
    </source>
</reference>
<accession>A0A8J3CG61</accession>
<sequence>MNDYGLTVPLEGEPCVYCGRPASEMVFGPTDAWICHDDGVTPACVRARHEPAPHEVAA</sequence>
<organism evidence="1 2">
    <name type="scientific">Longimycelium tulufanense</name>
    <dbReference type="NCBI Taxonomy" id="907463"/>
    <lineage>
        <taxon>Bacteria</taxon>
        <taxon>Bacillati</taxon>
        <taxon>Actinomycetota</taxon>
        <taxon>Actinomycetes</taxon>
        <taxon>Pseudonocardiales</taxon>
        <taxon>Pseudonocardiaceae</taxon>
        <taxon>Longimycelium</taxon>
    </lineage>
</organism>
<protein>
    <submittedName>
        <fullName evidence="1">Uncharacterized protein</fullName>
    </submittedName>
</protein>
<dbReference type="EMBL" id="BMMK01000011">
    <property type="protein sequence ID" value="GGM55866.1"/>
    <property type="molecule type" value="Genomic_DNA"/>
</dbReference>
<dbReference type="AlphaFoldDB" id="A0A8J3CG61"/>